<evidence type="ECO:0000313" key="2">
    <source>
        <dbReference type="EMBL" id="ETI20965.1"/>
    </source>
</evidence>
<protein>
    <submittedName>
        <fullName evidence="2">Uncharacterized protein</fullName>
    </submittedName>
</protein>
<dbReference type="RefSeq" id="XP_008729846.1">
    <property type="nucleotide sequence ID" value="XM_008731624.1"/>
</dbReference>
<reference evidence="2 3" key="1">
    <citation type="submission" date="2013-03" db="EMBL/GenBank/DDBJ databases">
        <title>The Genome Sequence of Cladophialophora carrionii CBS 160.54.</title>
        <authorList>
            <consortium name="The Broad Institute Genomics Platform"/>
            <person name="Cuomo C."/>
            <person name="de Hoog S."/>
            <person name="Gorbushina A."/>
            <person name="Walker B."/>
            <person name="Young S.K."/>
            <person name="Zeng Q."/>
            <person name="Gargeya S."/>
            <person name="Fitzgerald M."/>
            <person name="Haas B."/>
            <person name="Abouelleil A."/>
            <person name="Allen A.W."/>
            <person name="Alvarado L."/>
            <person name="Arachchi H.M."/>
            <person name="Berlin A.M."/>
            <person name="Chapman S.B."/>
            <person name="Gainer-Dewar J."/>
            <person name="Goldberg J."/>
            <person name="Griggs A."/>
            <person name="Gujja S."/>
            <person name="Hansen M."/>
            <person name="Howarth C."/>
            <person name="Imamovic A."/>
            <person name="Ireland A."/>
            <person name="Larimer J."/>
            <person name="McCowan C."/>
            <person name="Murphy C."/>
            <person name="Pearson M."/>
            <person name="Poon T.W."/>
            <person name="Priest M."/>
            <person name="Roberts A."/>
            <person name="Saif S."/>
            <person name="Shea T."/>
            <person name="Sisk P."/>
            <person name="Sykes S."/>
            <person name="Wortman J."/>
            <person name="Nusbaum C."/>
            <person name="Birren B."/>
        </authorList>
    </citation>
    <scope>NUCLEOTIDE SEQUENCE [LARGE SCALE GENOMIC DNA]</scope>
    <source>
        <strain evidence="2 3">CBS 160.54</strain>
    </source>
</reference>
<dbReference type="VEuPathDB" id="FungiDB:G647_07308"/>
<evidence type="ECO:0000256" key="1">
    <source>
        <dbReference type="SAM" id="MobiDB-lite"/>
    </source>
</evidence>
<organism evidence="2 3">
    <name type="scientific">Cladophialophora carrionii CBS 160.54</name>
    <dbReference type="NCBI Taxonomy" id="1279043"/>
    <lineage>
        <taxon>Eukaryota</taxon>
        <taxon>Fungi</taxon>
        <taxon>Dikarya</taxon>
        <taxon>Ascomycota</taxon>
        <taxon>Pezizomycotina</taxon>
        <taxon>Eurotiomycetes</taxon>
        <taxon>Chaetothyriomycetidae</taxon>
        <taxon>Chaetothyriales</taxon>
        <taxon>Herpotrichiellaceae</taxon>
        <taxon>Cladophialophora</taxon>
    </lineage>
</organism>
<dbReference type="Proteomes" id="UP000030678">
    <property type="component" value="Unassembled WGS sequence"/>
</dbReference>
<dbReference type="GeneID" id="19985801"/>
<accession>V9D268</accession>
<proteinExistence type="predicted"/>
<name>V9D268_9EURO</name>
<feature type="compositionally biased region" description="Low complexity" evidence="1">
    <location>
        <begin position="63"/>
        <end position="86"/>
    </location>
</feature>
<gene>
    <name evidence="2" type="ORF">G647_07308</name>
</gene>
<evidence type="ECO:0000313" key="3">
    <source>
        <dbReference type="Proteomes" id="UP000030678"/>
    </source>
</evidence>
<dbReference type="HOGENOM" id="CLU_1488846_0_0_1"/>
<dbReference type="EMBL" id="KB822707">
    <property type="protein sequence ID" value="ETI20965.1"/>
    <property type="molecule type" value="Genomic_DNA"/>
</dbReference>
<sequence length="181" mass="18673">MDVEMGAEKPSAMDLRPRSGRESGGGNGSSSGNNGEIPIPSGVPRTQIAPVVPARKPTARTSQAQAQAQAQGLAEAQLPTITAITTLPPPTATIAGTRPTSFSTSRLTSAPAPAPAPDPTSRSTIPSLSITRPLGRTPSTTPGKRPLPAVVQVDTNATHRRNGKDRDAAGQQAWSFARLRS</sequence>
<dbReference type="AlphaFoldDB" id="V9D268"/>
<feature type="region of interest" description="Disordered" evidence="1">
    <location>
        <begin position="1"/>
        <end position="181"/>
    </location>
</feature>